<proteinExistence type="predicted"/>
<protein>
    <recommendedName>
        <fullName evidence="3">BPSL0067 family protein</fullName>
    </recommendedName>
</protein>
<dbReference type="RefSeq" id="WP_093390425.1">
    <property type="nucleotide sequence ID" value="NZ_FOTW01000028.1"/>
</dbReference>
<evidence type="ECO:0000313" key="1">
    <source>
        <dbReference type="EMBL" id="SFM68514.1"/>
    </source>
</evidence>
<evidence type="ECO:0000313" key="2">
    <source>
        <dbReference type="Proteomes" id="UP000199470"/>
    </source>
</evidence>
<organism evidence="1 2">
    <name type="scientific">Rugamonas rubra</name>
    <dbReference type="NCBI Taxonomy" id="758825"/>
    <lineage>
        <taxon>Bacteria</taxon>
        <taxon>Pseudomonadati</taxon>
        <taxon>Pseudomonadota</taxon>
        <taxon>Betaproteobacteria</taxon>
        <taxon>Burkholderiales</taxon>
        <taxon>Oxalobacteraceae</taxon>
        <taxon>Telluria group</taxon>
        <taxon>Rugamonas</taxon>
    </lineage>
</organism>
<dbReference type="NCBIfam" id="NF033857">
    <property type="entry name" value="BPSL0067_fam"/>
    <property type="match status" value="1"/>
</dbReference>
<accession>A0A1I4SVP3</accession>
<dbReference type="OrthoDB" id="1551241at2"/>
<sequence length="129" mass="14466">MSYVYSDARKLELKDKIGDFECVTLIRHFTRAPNTAAWREGAKVLGNKNLAEGTAVATFVDGKWPGKAHGNHSAFYLGQVSDGIYLLDQWPNMETKQKISKRFIRSLGKDKKGNCIRPTENADAYSVIE</sequence>
<dbReference type="AlphaFoldDB" id="A0A1I4SVP3"/>
<keyword evidence="2" id="KW-1185">Reference proteome</keyword>
<dbReference type="InterPro" id="IPR047746">
    <property type="entry name" value="Dae2/Tae2-like"/>
</dbReference>
<gene>
    <name evidence="1" type="ORF">SAMN02982985_04937</name>
</gene>
<evidence type="ECO:0008006" key="3">
    <source>
        <dbReference type="Google" id="ProtNLM"/>
    </source>
</evidence>
<dbReference type="EMBL" id="FOTW01000028">
    <property type="protein sequence ID" value="SFM68514.1"/>
    <property type="molecule type" value="Genomic_DNA"/>
</dbReference>
<name>A0A1I4SVP3_9BURK</name>
<reference evidence="1 2" key="1">
    <citation type="submission" date="2016-10" db="EMBL/GenBank/DDBJ databases">
        <authorList>
            <person name="de Groot N.N."/>
        </authorList>
    </citation>
    <scope>NUCLEOTIDE SEQUENCE [LARGE SCALE GENOMIC DNA]</scope>
    <source>
        <strain evidence="1 2">ATCC 43154</strain>
    </source>
</reference>
<dbReference type="Proteomes" id="UP000199470">
    <property type="component" value="Unassembled WGS sequence"/>
</dbReference>